<evidence type="ECO:0000259" key="27">
    <source>
        <dbReference type="PROSITE" id="PS50011"/>
    </source>
</evidence>
<dbReference type="GO" id="GO:0005524">
    <property type="term" value="F:ATP binding"/>
    <property type="evidence" value="ECO:0007669"/>
    <property type="project" value="UniProtKB-KW"/>
</dbReference>
<comment type="caution">
    <text evidence="28">The sequence shown here is derived from an EMBL/GenBank/DDBJ whole genome shotgun (WGS) entry which is preliminary data.</text>
</comment>
<dbReference type="InterPro" id="IPR000719">
    <property type="entry name" value="Prot_kinase_dom"/>
</dbReference>
<dbReference type="Gene3D" id="3.30.40.210">
    <property type="match status" value="1"/>
</dbReference>
<proteinExistence type="inferred from homology"/>
<evidence type="ECO:0000256" key="12">
    <source>
        <dbReference type="ARBA" id="ARBA00022777"/>
    </source>
</evidence>
<evidence type="ECO:0000256" key="18">
    <source>
        <dbReference type="ARBA" id="ARBA00023242"/>
    </source>
</evidence>
<dbReference type="EMBL" id="JBBCAQ010000038">
    <property type="protein sequence ID" value="KAK7571795.1"/>
    <property type="molecule type" value="Genomic_DNA"/>
</dbReference>
<reference evidence="28 29" key="1">
    <citation type="submission" date="2024-03" db="EMBL/GenBank/DDBJ databases">
        <title>Adaptation during the transition from Ophiocordyceps entomopathogen to insect associate is accompanied by gene loss and intensified selection.</title>
        <authorList>
            <person name="Ward C.M."/>
            <person name="Onetto C.A."/>
            <person name="Borneman A.R."/>
        </authorList>
    </citation>
    <scope>NUCLEOTIDE SEQUENCE [LARGE SCALE GENOMIC DNA]</scope>
    <source>
        <strain evidence="28">AWRI1</strain>
        <tissue evidence="28">Single Adult Female</tissue>
    </source>
</reference>
<evidence type="ECO:0000256" key="3">
    <source>
        <dbReference type="ARBA" id="ARBA00010464"/>
    </source>
</evidence>
<evidence type="ECO:0000256" key="8">
    <source>
        <dbReference type="ARBA" id="ARBA00022679"/>
    </source>
</evidence>
<comment type="similarity">
    <text evidence="2">Belongs to the protein kinase superfamily. STE Ser/Thr protein kinase family. MAP kinase kinase kinase subfamily.</text>
</comment>
<dbReference type="InterPro" id="IPR038510">
    <property type="entry name" value="Spt4_sf"/>
</dbReference>
<dbReference type="GO" id="GO:0005737">
    <property type="term" value="C:cytoplasm"/>
    <property type="evidence" value="ECO:0007669"/>
    <property type="project" value="TreeGrafter"/>
</dbReference>
<evidence type="ECO:0000256" key="7">
    <source>
        <dbReference type="ARBA" id="ARBA00022527"/>
    </source>
</evidence>
<evidence type="ECO:0000256" key="19">
    <source>
        <dbReference type="ARBA" id="ARBA00047559"/>
    </source>
</evidence>
<evidence type="ECO:0000256" key="26">
    <source>
        <dbReference type="SAM" id="MobiDB-lite"/>
    </source>
</evidence>
<dbReference type="SUPFAM" id="SSF56112">
    <property type="entry name" value="Protein kinase-like (PK-like)"/>
    <property type="match status" value="1"/>
</dbReference>
<sequence length="809" mass="93890">MLFKCVNYKNDIFAGFRTKKEVVDEKEKTEENANANETYNLDSDFGRLSINQKTEDSKDPNLINDSKTVEQPNWIYNLIGCFKPMLNIINKVNPEEAKNLQNDKWEIVFETISDLQWLGSGAQGAVFRGKHKNEIVAVKKVRDQKETDIKHLRKLNHPNIVKFKGVCVQPPCYCIVMEYCPYGPLYNLLKDGEEIPPKRFALWAKQIASGMNYLHNNKIIHRDLKSPNVLIGCDETVKISDFGTCREWNEISTKMSFAGTVAWMAPEIIRNEPCSEKVDIWSYGVVLWELLTCEAPYKDVDSSAIIWGVGSNSLHLPIPSTCPDGFKLLITQCWSEKPRNRPSFKHILLHLDTASPHVLNISDQEWFKLQRNWKDEIRIKMVHIQSNNSNSKFDDGDKKREAELKHIQDIREHLECRLAQTNKLFMDLSYTLFQLKKEKDSLRKDKSFSKSHKKRFGRSANRTQDKVNKFHKNESSSSPSKSDTSQDMMNSSPVKVQMVAQLNNKSRPESAVVVRSKKIRRRKSQASPKHSYRHANSQYSNSNQLKNKVNSETQTEYIYENYQPFEEDAISNHHILSVEDEDLMNANVLPSVYQVSRRPSSEINSNKTLDEKTENFDDYVSEEEIDTIYSSNLKRKSCFRQPLRYSTRQKKRHILRYRNYNENHLNSIRMLTTRSGEILTDKSDFLINIKMTNMSVEVIPKDLRSARACLVCSLIKSFEQFEFDGCDNCDEFLRMKNNRENIYDCTSSKFEGMIALMSPEDSWVAKWQRINRFTKGIYAISVAGRLPPGIVRELKSRGIVYRSRDTSNR</sequence>
<keyword evidence="18" id="KW-0539">Nucleus</keyword>
<keyword evidence="6" id="KW-0678">Repressor</keyword>
<dbReference type="Pfam" id="PF06093">
    <property type="entry name" value="Spt4"/>
    <property type="match status" value="1"/>
</dbReference>
<evidence type="ECO:0000256" key="6">
    <source>
        <dbReference type="ARBA" id="ARBA00022491"/>
    </source>
</evidence>
<dbReference type="InterPro" id="IPR051681">
    <property type="entry name" value="Ser/Thr_Kinases-Pseudokinases"/>
</dbReference>
<keyword evidence="10" id="KW-0547">Nucleotide-binding</keyword>
<dbReference type="CDD" id="cd14059">
    <property type="entry name" value="STKc_MAP3K12_13"/>
    <property type="match status" value="1"/>
</dbReference>
<evidence type="ECO:0000256" key="13">
    <source>
        <dbReference type="ARBA" id="ARBA00022833"/>
    </source>
</evidence>
<keyword evidence="9" id="KW-0479">Metal-binding</keyword>
<keyword evidence="14" id="KW-0067">ATP-binding</keyword>
<dbReference type="FunFam" id="3.30.40.210:FF:000001">
    <property type="entry name" value="Transcription elongation factor SPT4"/>
    <property type="match status" value="1"/>
</dbReference>
<dbReference type="SUPFAM" id="SSF63393">
    <property type="entry name" value="RNA polymerase subunits"/>
    <property type="match status" value="1"/>
</dbReference>
<evidence type="ECO:0000256" key="4">
    <source>
        <dbReference type="ARBA" id="ARBA00012406"/>
    </source>
</evidence>
<dbReference type="AlphaFoldDB" id="A0AAN9T6L6"/>
<dbReference type="PANTHER" id="PTHR44329">
    <property type="entry name" value="SERINE/THREONINE-PROTEIN KINASE TNNI3K-RELATED"/>
    <property type="match status" value="1"/>
</dbReference>
<feature type="compositionally biased region" description="Low complexity" evidence="26">
    <location>
        <begin position="475"/>
        <end position="485"/>
    </location>
</feature>
<feature type="compositionally biased region" description="Basic residues" evidence="26">
    <location>
        <begin position="515"/>
        <end position="524"/>
    </location>
</feature>
<evidence type="ECO:0000313" key="29">
    <source>
        <dbReference type="Proteomes" id="UP001367676"/>
    </source>
</evidence>
<dbReference type="CDD" id="cd07973">
    <property type="entry name" value="Spt4"/>
    <property type="match status" value="1"/>
</dbReference>
<dbReference type="GO" id="GO:0008270">
    <property type="term" value="F:zinc ion binding"/>
    <property type="evidence" value="ECO:0007669"/>
    <property type="project" value="UniProtKB-KW"/>
</dbReference>
<dbReference type="InterPro" id="IPR001245">
    <property type="entry name" value="Ser-Thr/Tyr_kinase_cat_dom"/>
</dbReference>
<evidence type="ECO:0000256" key="17">
    <source>
        <dbReference type="ARBA" id="ARBA00023163"/>
    </source>
</evidence>
<dbReference type="GO" id="GO:0005634">
    <property type="term" value="C:nucleus"/>
    <property type="evidence" value="ECO:0007669"/>
    <property type="project" value="UniProtKB-SubCell"/>
</dbReference>
<protein>
    <recommendedName>
        <fullName evidence="22">Mitogen-activated protein kinase kinase kinase dlk-1</fullName>
        <ecNumber evidence="4">2.7.11.25</ecNumber>
    </recommendedName>
    <alternativeName>
        <fullName evidence="25">DAP kinase-like kinase</fullName>
    </alternativeName>
    <alternativeName>
        <fullName evidence="24">DRB sensitivity-inducing factor small subunit</fullName>
    </alternativeName>
    <alternativeName>
        <fullName evidence="23">Death-associated protein kinase-like kinase</fullName>
    </alternativeName>
    <alternativeName>
        <fullName evidence="5 21">transcription Elongation factor SPT4</fullName>
    </alternativeName>
</protein>
<dbReference type="InterPro" id="IPR029040">
    <property type="entry name" value="RPABC4/Spt4"/>
</dbReference>
<keyword evidence="15" id="KW-0805">Transcription regulation</keyword>
<evidence type="ECO:0000256" key="16">
    <source>
        <dbReference type="ARBA" id="ARBA00023159"/>
    </source>
</evidence>
<dbReference type="GO" id="GO:0004709">
    <property type="term" value="F:MAP kinase kinase kinase activity"/>
    <property type="evidence" value="ECO:0007669"/>
    <property type="project" value="UniProtKB-EC"/>
</dbReference>
<comment type="similarity">
    <text evidence="3">Belongs to the SPT4 family.</text>
</comment>
<keyword evidence="12" id="KW-0418">Kinase</keyword>
<evidence type="ECO:0000256" key="24">
    <source>
        <dbReference type="ARBA" id="ARBA00079864"/>
    </source>
</evidence>
<feature type="compositionally biased region" description="Polar residues" evidence="26">
    <location>
        <begin position="486"/>
        <end position="505"/>
    </location>
</feature>
<feature type="domain" description="Protein kinase" evidence="27">
    <location>
        <begin position="112"/>
        <end position="367"/>
    </location>
</feature>
<keyword evidence="17" id="KW-0804">Transcription</keyword>
<dbReference type="Gene3D" id="3.30.200.20">
    <property type="entry name" value="Phosphorylase Kinase, domain 1"/>
    <property type="match status" value="1"/>
</dbReference>
<feature type="compositionally biased region" description="Basic and acidic residues" evidence="26">
    <location>
        <begin position="463"/>
        <end position="474"/>
    </location>
</feature>
<evidence type="ECO:0000256" key="23">
    <source>
        <dbReference type="ARBA" id="ARBA00077446"/>
    </source>
</evidence>
<evidence type="ECO:0000256" key="1">
    <source>
        <dbReference type="ARBA" id="ARBA00004123"/>
    </source>
</evidence>
<keyword evidence="16" id="KW-0010">Activator</keyword>
<feature type="region of interest" description="Disordered" evidence="26">
    <location>
        <begin position="441"/>
        <end position="541"/>
    </location>
</feature>
<evidence type="ECO:0000256" key="21">
    <source>
        <dbReference type="ARBA" id="ARBA00070621"/>
    </source>
</evidence>
<dbReference type="PRINTS" id="PR00109">
    <property type="entry name" value="TYRKINASE"/>
</dbReference>
<evidence type="ECO:0000256" key="15">
    <source>
        <dbReference type="ARBA" id="ARBA00023015"/>
    </source>
</evidence>
<dbReference type="InterPro" id="IPR022800">
    <property type="entry name" value="Spt4/RpoE2_Znf"/>
</dbReference>
<evidence type="ECO:0000313" key="28">
    <source>
        <dbReference type="EMBL" id="KAK7571795.1"/>
    </source>
</evidence>
<evidence type="ECO:0000256" key="9">
    <source>
        <dbReference type="ARBA" id="ARBA00022723"/>
    </source>
</evidence>
<gene>
    <name evidence="28" type="ORF">V9T40_014267</name>
</gene>
<dbReference type="EC" id="2.7.11.25" evidence="4"/>
<evidence type="ECO:0000256" key="10">
    <source>
        <dbReference type="ARBA" id="ARBA00022741"/>
    </source>
</evidence>
<dbReference type="SMART" id="SM01389">
    <property type="entry name" value="Spt4"/>
    <property type="match status" value="1"/>
</dbReference>
<evidence type="ECO:0000256" key="14">
    <source>
        <dbReference type="ARBA" id="ARBA00022840"/>
    </source>
</evidence>
<dbReference type="PROSITE" id="PS50011">
    <property type="entry name" value="PROTEIN_KINASE_DOM"/>
    <property type="match status" value="1"/>
</dbReference>
<keyword evidence="11" id="KW-0863">Zinc-finger</keyword>
<comment type="catalytic activity">
    <reaction evidence="19">
        <text>L-threonyl-[protein] + ATP = O-phospho-L-threonyl-[protein] + ADP + H(+)</text>
        <dbReference type="Rhea" id="RHEA:46608"/>
        <dbReference type="Rhea" id="RHEA-COMP:11060"/>
        <dbReference type="Rhea" id="RHEA-COMP:11605"/>
        <dbReference type="ChEBI" id="CHEBI:15378"/>
        <dbReference type="ChEBI" id="CHEBI:30013"/>
        <dbReference type="ChEBI" id="CHEBI:30616"/>
        <dbReference type="ChEBI" id="CHEBI:61977"/>
        <dbReference type="ChEBI" id="CHEBI:456216"/>
        <dbReference type="EC" id="2.7.11.25"/>
    </reaction>
</comment>
<evidence type="ECO:0000256" key="20">
    <source>
        <dbReference type="ARBA" id="ARBA00048329"/>
    </source>
</evidence>
<evidence type="ECO:0000256" key="11">
    <source>
        <dbReference type="ARBA" id="ARBA00022771"/>
    </source>
</evidence>
<dbReference type="FunFam" id="1.10.510.10:FF:000087">
    <property type="entry name" value="Mitogen-activated protein kinase kinase kinase 12"/>
    <property type="match status" value="1"/>
</dbReference>
<comment type="catalytic activity">
    <reaction evidence="20">
        <text>L-seryl-[protein] + ATP = O-phospho-L-seryl-[protein] + ADP + H(+)</text>
        <dbReference type="Rhea" id="RHEA:17989"/>
        <dbReference type="Rhea" id="RHEA-COMP:9863"/>
        <dbReference type="Rhea" id="RHEA-COMP:11604"/>
        <dbReference type="ChEBI" id="CHEBI:15378"/>
        <dbReference type="ChEBI" id="CHEBI:29999"/>
        <dbReference type="ChEBI" id="CHEBI:30616"/>
        <dbReference type="ChEBI" id="CHEBI:83421"/>
        <dbReference type="ChEBI" id="CHEBI:456216"/>
        <dbReference type="EC" id="2.7.11.25"/>
    </reaction>
</comment>
<dbReference type="InterPro" id="IPR011009">
    <property type="entry name" value="Kinase-like_dom_sf"/>
</dbReference>
<accession>A0AAN9T6L6</accession>
<evidence type="ECO:0000256" key="2">
    <source>
        <dbReference type="ARBA" id="ARBA00006529"/>
    </source>
</evidence>
<dbReference type="Pfam" id="PF07714">
    <property type="entry name" value="PK_Tyr_Ser-Thr"/>
    <property type="match status" value="1"/>
</dbReference>
<keyword evidence="7" id="KW-0723">Serine/threonine-protein kinase</keyword>
<evidence type="ECO:0000256" key="25">
    <source>
        <dbReference type="ARBA" id="ARBA00080806"/>
    </source>
</evidence>
<dbReference type="InterPro" id="IPR008271">
    <property type="entry name" value="Ser/Thr_kinase_AS"/>
</dbReference>
<dbReference type="Gene3D" id="1.10.510.10">
    <property type="entry name" value="Transferase(Phosphotransferase) domain 1"/>
    <property type="match status" value="1"/>
</dbReference>
<dbReference type="PANTHER" id="PTHR44329:SF304">
    <property type="entry name" value="MITOGEN-ACTIVATED PROTEIN KINASE KINASE KINASE 13-LIKE ISOFORM X1"/>
    <property type="match status" value="1"/>
</dbReference>
<name>A0AAN9T6L6_9HEMI</name>
<dbReference type="GO" id="GO:0006950">
    <property type="term" value="P:response to stress"/>
    <property type="evidence" value="ECO:0007669"/>
    <property type="project" value="UniProtKB-ARBA"/>
</dbReference>
<keyword evidence="29" id="KW-1185">Reference proteome</keyword>
<dbReference type="PROSITE" id="PS00108">
    <property type="entry name" value="PROTEIN_KINASE_ST"/>
    <property type="match status" value="1"/>
</dbReference>
<keyword evidence="8" id="KW-0808">Transferase</keyword>
<comment type="subcellular location">
    <subcellularLocation>
        <location evidence="1">Nucleus</location>
    </subcellularLocation>
</comment>
<keyword evidence="13" id="KW-0862">Zinc</keyword>
<dbReference type="Proteomes" id="UP001367676">
    <property type="component" value="Unassembled WGS sequence"/>
</dbReference>
<dbReference type="SMART" id="SM00220">
    <property type="entry name" value="S_TKc"/>
    <property type="match status" value="1"/>
</dbReference>
<organism evidence="28 29">
    <name type="scientific">Parthenolecanium corni</name>
    <dbReference type="NCBI Taxonomy" id="536013"/>
    <lineage>
        <taxon>Eukaryota</taxon>
        <taxon>Metazoa</taxon>
        <taxon>Ecdysozoa</taxon>
        <taxon>Arthropoda</taxon>
        <taxon>Hexapoda</taxon>
        <taxon>Insecta</taxon>
        <taxon>Pterygota</taxon>
        <taxon>Neoptera</taxon>
        <taxon>Paraneoptera</taxon>
        <taxon>Hemiptera</taxon>
        <taxon>Sternorrhyncha</taxon>
        <taxon>Coccoidea</taxon>
        <taxon>Coccidae</taxon>
        <taxon>Parthenolecanium</taxon>
    </lineage>
</organism>
<evidence type="ECO:0000256" key="5">
    <source>
        <dbReference type="ARBA" id="ARBA00020182"/>
    </source>
</evidence>
<evidence type="ECO:0000256" key="22">
    <source>
        <dbReference type="ARBA" id="ARBA00074193"/>
    </source>
</evidence>